<dbReference type="PANTHER" id="PTHR16301">
    <property type="entry name" value="IMPACT-RELATED"/>
    <property type="match status" value="1"/>
</dbReference>
<evidence type="ECO:0000259" key="3">
    <source>
        <dbReference type="Pfam" id="PF09186"/>
    </source>
</evidence>
<evidence type="ECO:0000259" key="2">
    <source>
        <dbReference type="Pfam" id="PF01205"/>
    </source>
</evidence>
<dbReference type="EMBL" id="JBHRTL010000005">
    <property type="protein sequence ID" value="MFC3154592.1"/>
    <property type="molecule type" value="Genomic_DNA"/>
</dbReference>
<comment type="caution">
    <text evidence="4">The sequence shown here is derived from an EMBL/GenBank/DDBJ whole genome shotgun (WGS) entry which is preliminary data.</text>
</comment>
<evidence type="ECO:0000256" key="1">
    <source>
        <dbReference type="ARBA" id="ARBA00007665"/>
    </source>
</evidence>
<keyword evidence="5" id="KW-1185">Reference proteome</keyword>
<gene>
    <name evidence="4" type="ORF">ACFOEB_05200</name>
</gene>
<comment type="similarity">
    <text evidence="1">Belongs to the IMPACT family.</text>
</comment>
<dbReference type="Gene3D" id="3.30.70.240">
    <property type="match status" value="1"/>
</dbReference>
<dbReference type="RefSeq" id="WP_382414942.1">
    <property type="nucleotide sequence ID" value="NZ_AP031500.1"/>
</dbReference>
<protein>
    <submittedName>
        <fullName evidence="4">IMPACT family protein</fullName>
    </submittedName>
</protein>
<dbReference type="InterPro" id="IPR001498">
    <property type="entry name" value="Impact_N"/>
</dbReference>
<evidence type="ECO:0000313" key="5">
    <source>
        <dbReference type="Proteomes" id="UP001595548"/>
    </source>
</evidence>
<evidence type="ECO:0000313" key="4">
    <source>
        <dbReference type="EMBL" id="MFC3154592.1"/>
    </source>
</evidence>
<dbReference type="SUPFAM" id="SSF54980">
    <property type="entry name" value="EF-G C-terminal domain-like"/>
    <property type="match status" value="1"/>
</dbReference>
<feature type="domain" description="UPF0029" evidence="3">
    <location>
        <begin position="142"/>
        <end position="196"/>
    </location>
</feature>
<dbReference type="InterPro" id="IPR015269">
    <property type="entry name" value="UPF0029_Impact_C"/>
</dbReference>
<dbReference type="PANTHER" id="PTHR16301:SF20">
    <property type="entry name" value="IMPACT FAMILY MEMBER YIGZ"/>
    <property type="match status" value="1"/>
</dbReference>
<dbReference type="InterPro" id="IPR036956">
    <property type="entry name" value="Impact_N_sf"/>
</dbReference>
<dbReference type="InterPro" id="IPR023582">
    <property type="entry name" value="Impact"/>
</dbReference>
<dbReference type="Pfam" id="PF09186">
    <property type="entry name" value="DUF1949"/>
    <property type="match status" value="1"/>
</dbReference>
<feature type="domain" description="Impact N-terminal" evidence="2">
    <location>
        <begin position="19"/>
        <end position="126"/>
    </location>
</feature>
<dbReference type="Gene3D" id="3.30.230.30">
    <property type="entry name" value="Impact, N-terminal domain"/>
    <property type="match status" value="1"/>
</dbReference>
<name>A0ABV7HLL4_9GAMM</name>
<dbReference type="Proteomes" id="UP001595548">
    <property type="component" value="Unassembled WGS sequence"/>
</dbReference>
<dbReference type="SUPFAM" id="SSF54211">
    <property type="entry name" value="Ribosomal protein S5 domain 2-like"/>
    <property type="match status" value="1"/>
</dbReference>
<dbReference type="Pfam" id="PF01205">
    <property type="entry name" value="Impact_N"/>
    <property type="match status" value="1"/>
</dbReference>
<sequence>MSRPYQVLAAPCEFMFEEKRSTFTAVLSPAQEREVALAQLETLRRERPGASHYCWAYILGAAAQPESMAFSDDGEPGGTAGKPMLNVLEHREAGNCMAVVVRTFGGTKLGAGGLVRAYGAAVSGALDVALWSVVTPSIGISIAVGFALEERVRHCLEQHQMTVVAADYTTEVTLTANVPESAVSAITEELRELTSGAARIRPAD</sequence>
<dbReference type="InterPro" id="IPR035647">
    <property type="entry name" value="EFG_III/V"/>
</dbReference>
<accession>A0ABV7HLL4</accession>
<dbReference type="InterPro" id="IPR020568">
    <property type="entry name" value="Ribosomal_Su5_D2-typ_SF"/>
</dbReference>
<proteinExistence type="inferred from homology"/>
<reference evidence="5" key="1">
    <citation type="journal article" date="2019" name="Int. J. Syst. Evol. Microbiol.">
        <title>The Global Catalogue of Microorganisms (GCM) 10K type strain sequencing project: providing services to taxonomists for standard genome sequencing and annotation.</title>
        <authorList>
            <consortium name="The Broad Institute Genomics Platform"/>
            <consortium name="The Broad Institute Genome Sequencing Center for Infectious Disease"/>
            <person name="Wu L."/>
            <person name="Ma J."/>
        </authorList>
    </citation>
    <scope>NUCLEOTIDE SEQUENCE [LARGE SCALE GENOMIC DNA]</scope>
    <source>
        <strain evidence="5">KCTC 52141</strain>
    </source>
</reference>
<organism evidence="4 5">
    <name type="scientific">Gilvimarinus japonicus</name>
    <dbReference type="NCBI Taxonomy" id="1796469"/>
    <lineage>
        <taxon>Bacteria</taxon>
        <taxon>Pseudomonadati</taxon>
        <taxon>Pseudomonadota</taxon>
        <taxon>Gammaproteobacteria</taxon>
        <taxon>Cellvibrionales</taxon>
        <taxon>Cellvibrionaceae</taxon>
        <taxon>Gilvimarinus</taxon>
    </lineage>
</organism>